<dbReference type="EMBL" id="SHTI01000028">
    <property type="protein sequence ID" value="TCF68823.1"/>
    <property type="molecule type" value="Genomic_DNA"/>
</dbReference>
<evidence type="ECO:0000313" key="9">
    <source>
        <dbReference type="Proteomes" id="UP000293701"/>
    </source>
</evidence>
<evidence type="ECO:0000313" key="7">
    <source>
        <dbReference type="Proteomes" id="UP000292729"/>
    </source>
</evidence>
<protein>
    <submittedName>
        <fullName evidence="5">Uncharacterized protein</fullName>
    </submittedName>
</protein>
<dbReference type="Proteomes" id="UP000293701">
    <property type="component" value="Unassembled WGS sequence"/>
</dbReference>
<dbReference type="EMBL" id="SHTC01000026">
    <property type="protein sequence ID" value="TCF56823.1"/>
    <property type="molecule type" value="Genomic_DNA"/>
</dbReference>
<organism evidence="5 7">
    <name type="scientific">Bifidobacterium longum subsp. longum</name>
    <dbReference type="NCBI Taxonomy" id="1679"/>
    <lineage>
        <taxon>Bacteria</taxon>
        <taxon>Bacillati</taxon>
        <taxon>Actinomycetota</taxon>
        <taxon>Actinomycetes</taxon>
        <taxon>Bifidobacteriales</taxon>
        <taxon>Bifidobacteriaceae</taxon>
        <taxon>Bifidobacterium</taxon>
    </lineage>
</organism>
<dbReference type="EMBL" id="SHST01000029">
    <property type="protein sequence ID" value="TCF38112.1"/>
    <property type="molecule type" value="Genomic_DNA"/>
</dbReference>
<evidence type="ECO:0000313" key="3">
    <source>
        <dbReference type="EMBL" id="TCF38112.1"/>
    </source>
</evidence>
<sequence>MLITVSWTANTVKVTAPESSLSTTLRPSSAIQEE</sequence>
<evidence type="ECO:0000313" key="4">
    <source>
        <dbReference type="EMBL" id="TCF56823.1"/>
    </source>
</evidence>
<proteinExistence type="predicted"/>
<evidence type="ECO:0000313" key="5">
    <source>
        <dbReference type="EMBL" id="TCF68823.1"/>
    </source>
</evidence>
<dbReference type="EMBL" id="SHPM01000033">
    <property type="protein sequence ID" value="TCD72822.1"/>
    <property type="molecule type" value="Genomic_DNA"/>
</dbReference>
<dbReference type="AlphaFoldDB" id="A0A0M0VJD5"/>
<dbReference type="Proteomes" id="UP000292478">
    <property type="component" value="Unassembled WGS sequence"/>
</dbReference>
<reference evidence="6 7" key="1">
    <citation type="journal article" date="2018" name="Sci. Rep.">
        <title>Genomic diversity and distribution of Bifidobacterium longum subsp. longum across the human lifespan.</title>
        <authorList>
            <person name="Odamaki T."/>
            <person name="Bottacini F."/>
            <person name="Kato K."/>
            <person name="Mitsuyama E."/>
            <person name="Yoshida K."/>
            <person name="Horigome A."/>
            <person name="Xiao J.Z."/>
            <person name="van Sinderen D."/>
        </authorList>
    </citation>
    <scope>NUCLEOTIDE SEQUENCE [LARGE SCALE GENOMIC DNA]</scope>
    <source>
        <strain evidence="1 9">MCC10002</strain>
        <strain evidence="2 8">MCC10096</strain>
        <strain evidence="3 10">MCC10100</strain>
        <strain evidence="4 6">MCC10113</strain>
        <strain evidence="5 7">MCC10119</strain>
    </source>
</reference>
<dbReference type="Proteomes" id="UP000294241">
    <property type="component" value="Unassembled WGS sequence"/>
</dbReference>
<comment type="caution">
    <text evidence="5">The sequence shown here is derived from an EMBL/GenBank/DDBJ whole genome shotgun (WGS) entry which is preliminary data.</text>
</comment>
<name>A0A0M0VJD5_BIFLL</name>
<evidence type="ECO:0000313" key="1">
    <source>
        <dbReference type="EMBL" id="TCD72822.1"/>
    </source>
</evidence>
<evidence type="ECO:0000313" key="8">
    <source>
        <dbReference type="Proteomes" id="UP000292932"/>
    </source>
</evidence>
<gene>
    <name evidence="1" type="ORF">MCC10002_1915</name>
    <name evidence="2" type="ORF">MCC10096_1859</name>
    <name evidence="3" type="ORF">MCC10100_1756</name>
    <name evidence="4" type="ORF">MCC10113_1849</name>
    <name evidence="5" type="ORF">MCC10119_1620</name>
</gene>
<evidence type="ECO:0000313" key="10">
    <source>
        <dbReference type="Proteomes" id="UP000294241"/>
    </source>
</evidence>
<evidence type="ECO:0000313" key="6">
    <source>
        <dbReference type="Proteomes" id="UP000292478"/>
    </source>
</evidence>
<evidence type="ECO:0000313" key="2">
    <source>
        <dbReference type="EMBL" id="TCF30256.1"/>
    </source>
</evidence>
<dbReference type="EMBL" id="SHSP01000019">
    <property type="protein sequence ID" value="TCF30256.1"/>
    <property type="molecule type" value="Genomic_DNA"/>
</dbReference>
<reference evidence="5" key="2">
    <citation type="submission" date="2019-02" db="EMBL/GenBank/DDBJ databases">
        <authorList>
            <person name="Odamaki T."/>
        </authorList>
    </citation>
    <scope>NUCLEOTIDE SEQUENCE</scope>
    <source>
        <strain evidence="1">MCC10002</strain>
        <strain evidence="2">MCC10096</strain>
        <strain evidence="3">MCC10100</strain>
        <strain evidence="4">MCC10113</strain>
        <strain evidence="5">MCC10119</strain>
    </source>
</reference>
<accession>A0A0M0VJD5</accession>
<dbReference type="Proteomes" id="UP000292729">
    <property type="component" value="Unassembled WGS sequence"/>
</dbReference>
<dbReference type="Proteomes" id="UP000292932">
    <property type="component" value="Unassembled WGS sequence"/>
</dbReference>